<feature type="compositionally biased region" description="Acidic residues" evidence="1">
    <location>
        <begin position="120"/>
        <end position="148"/>
    </location>
</feature>
<dbReference type="Gene3D" id="3.10.280.10">
    <property type="entry name" value="Mitochondrial glycoprotein"/>
    <property type="match status" value="1"/>
</dbReference>
<dbReference type="InterPro" id="IPR003428">
    <property type="entry name" value="MAM33"/>
</dbReference>
<feature type="region of interest" description="Disordered" evidence="1">
    <location>
        <begin position="114"/>
        <end position="154"/>
    </location>
</feature>
<dbReference type="InterPro" id="IPR036561">
    <property type="entry name" value="MAM33_sf"/>
</dbReference>
<keyword evidence="3" id="KW-1185">Reference proteome</keyword>
<name>A0ABD3TQU1_9LAMI</name>
<dbReference type="AlphaFoldDB" id="A0ABD3TQU1"/>
<protein>
    <submittedName>
        <fullName evidence="2">Uncharacterized protein</fullName>
    </submittedName>
</protein>
<evidence type="ECO:0000313" key="2">
    <source>
        <dbReference type="EMBL" id="KAL3839484.1"/>
    </source>
</evidence>
<dbReference type="SUPFAM" id="SSF54529">
    <property type="entry name" value="Mitochondrial glycoprotein MAM33-like"/>
    <property type="match status" value="1"/>
</dbReference>
<accession>A0ABD3TQU1</accession>
<evidence type="ECO:0000256" key="1">
    <source>
        <dbReference type="SAM" id="MobiDB-lite"/>
    </source>
</evidence>
<dbReference type="Proteomes" id="UP001634393">
    <property type="component" value="Unassembled WGS sequence"/>
</dbReference>
<reference evidence="2 3" key="1">
    <citation type="submission" date="2024-12" db="EMBL/GenBank/DDBJ databases">
        <title>The unique morphological basis and parallel evolutionary history of personate flowers in Penstemon.</title>
        <authorList>
            <person name="Depatie T.H."/>
            <person name="Wessinger C.A."/>
        </authorList>
    </citation>
    <scope>NUCLEOTIDE SEQUENCE [LARGE SCALE GENOMIC DNA]</scope>
    <source>
        <strain evidence="2">WTNN_2</strain>
        <tissue evidence="2">Leaf</tissue>
    </source>
</reference>
<sequence>MAMSCVIRKASPTVIPLALRAISSPRINLTASFPSEKEASFLSNQFSSAAAVDNNMKFVKALRSQIKLDPFIIYELGTSNTKIFPFTIKDIPAWDYITLERMLHGEKIEVEVDKPSVIKEDEEEELDSDVSSSDDDDDDEEEEEEEEEKSITSPAPTIPMILTITKENSDRLKISLIASSDEVIIENVWMIKKKYINGPKFETLASDVQYGLKKFIKNIGIEESYVEFLYKYMVRKTKRKEMIWMENLEKFVEK</sequence>
<dbReference type="PANTHER" id="PTHR10826:SF41">
    <property type="entry name" value="MITOCHONDRIAL GLYCOPROTEIN FAMILY PROTEIN"/>
    <property type="match status" value="1"/>
</dbReference>
<organism evidence="2 3">
    <name type="scientific">Penstemon smallii</name>
    <dbReference type="NCBI Taxonomy" id="265156"/>
    <lineage>
        <taxon>Eukaryota</taxon>
        <taxon>Viridiplantae</taxon>
        <taxon>Streptophyta</taxon>
        <taxon>Embryophyta</taxon>
        <taxon>Tracheophyta</taxon>
        <taxon>Spermatophyta</taxon>
        <taxon>Magnoliopsida</taxon>
        <taxon>eudicotyledons</taxon>
        <taxon>Gunneridae</taxon>
        <taxon>Pentapetalae</taxon>
        <taxon>asterids</taxon>
        <taxon>lamiids</taxon>
        <taxon>Lamiales</taxon>
        <taxon>Plantaginaceae</taxon>
        <taxon>Cheloneae</taxon>
        <taxon>Penstemon</taxon>
    </lineage>
</organism>
<comment type="caution">
    <text evidence="2">The sequence shown here is derived from an EMBL/GenBank/DDBJ whole genome shotgun (WGS) entry which is preliminary data.</text>
</comment>
<dbReference type="Pfam" id="PF02330">
    <property type="entry name" value="MAM33"/>
    <property type="match status" value="1"/>
</dbReference>
<proteinExistence type="predicted"/>
<dbReference type="EMBL" id="JBJXBP010000003">
    <property type="protein sequence ID" value="KAL3839484.1"/>
    <property type="molecule type" value="Genomic_DNA"/>
</dbReference>
<evidence type="ECO:0000313" key="3">
    <source>
        <dbReference type="Proteomes" id="UP001634393"/>
    </source>
</evidence>
<gene>
    <name evidence="2" type="ORF">ACJIZ3_024075</name>
</gene>
<dbReference type="PANTHER" id="PTHR10826">
    <property type="entry name" value="COMPLEMENT COMPONENT 1"/>
    <property type="match status" value="1"/>
</dbReference>